<dbReference type="GO" id="GO:0005524">
    <property type="term" value="F:ATP binding"/>
    <property type="evidence" value="ECO:0007669"/>
    <property type="project" value="UniProtKB-KW"/>
</dbReference>
<evidence type="ECO:0000259" key="13">
    <source>
        <dbReference type="PROSITE" id="PS50929"/>
    </source>
</evidence>
<reference evidence="15 16" key="1">
    <citation type="submission" date="2018-11" db="EMBL/GenBank/DDBJ databases">
        <authorList>
            <person name="Mardanov A.V."/>
            <person name="Ravin N.V."/>
            <person name="Dedysh S.N."/>
        </authorList>
    </citation>
    <scope>NUCLEOTIDE SEQUENCE [LARGE SCALE GENOMIC DNA]</scope>
    <source>
        <strain evidence="15 16">AF10</strain>
    </source>
</reference>
<dbReference type="InterPro" id="IPR017871">
    <property type="entry name" value="ABC_transporter-like_CS"/>
</dbReference>
<keyword evidence="4 11" id="KW-0812">Transmembrane</keyword>
<evidence type="ECO:0000256" key="7">
    <source>
        <dbReference type="ARBA" id="ARBA00022927"/>
    </source>
</evidence>
<dbReference type="RefSeq" id="WP_206662692.1">
    <property type="nucleotide sequence ID" value="NZ_RDSM01000001.1"/>
</dbReference>
<dbReference type="GO" id="GO:0015031">
    <property type="term" value="P:protein transport"/>
    <property type="evidence" value="ECO:0007669"/>
    <property type="project" value="UniProtKB-KW"/>
</dbReference>
<dbReference type="SUPFAM" id="SSF90123">
    <property type="entry name" value="ABC transporter transmembrane region"/>
    <property type="match status" value="1"/>
</dbReference>
<dbReference type="AlphaFoldDB" id="A0A4Q0T274"/>
<proteinExistence type="predicted"/>
<dbReference type="Gene3D" id="1.20.1560.10">
    <property type="entry name" value="ABC transporter type 1, transmembrane domain"/>
    <property type="match status" value="1"/>
</dbReference>
<feature type="transmembrane region" description="Helical" evidence="11">
    <location>
        <begin position="410"/>
        <end position="433"/>
    </location>
</feature>
<name>A0A4Q0T274_9BACT</name>
<dbReference type="Proteomes" id="UP000289437">
    <property type="component" value="Unassembled WGS sequence"/>
</dbReference>
<dbReference type="CDD" id="cd18569">
    <property type="entry name" value="ABC_6TM_NHLM_bacteriocin"/>
    <property type="match status" value="1"/>
</dbReference>
<evidence type="ECO:0000256" key="4">
    <source>
        <dbReference type="ARBA" id="ARBA00022692"/>
    </source>
</evidence>
<evidence type="ECO:0000259" key="14">
    <source>
        <dbReference type="PROSITE" id="PS50990"/>
    </source>
</evidence>
<evidence type="ECO:0000256" key="5">
    <source>
        <dbReference type="ARBA" id="ARBA00022741"/>
    </source>
</evidence>
<evidence type="ECO:0000256" key="2">
    <source>
        <dbReference type="ARBA" id="ARBA00022448"/>
    </source>
</evidence>
<evidence type="ECO:0000313" key="15">
    <source>
        <dbReference type="EMBL" id="RXH57297.1"/>
    </source>
</evidence>
<dbReference type="PROSITE" id="PS50929">
    <property type="entry name" value="ABC_TM1F"/>
    <property type="match status" value="1"/>
</dbReference>
<dbReference type="GO" id="GO:0140359">
    <property type="term" value="F:ABC-type transporter activity"/>
    <property type="evidence" value="ECO:0007669"/>
    <property type="project" value="InterPro"/>
</dbReference>
<dbReference type="Pfam" id="PF00005">
    <property type="entry name" value="ABC_tran"/>
    <property type="match status" value="1"/>
</dbReference>
<evidence type="ECO:0000313" key="16">
    <source>
        <dbReference type="Proteomes" id="UP000289437"/>
    </source>
</evidence>
<dbReference type="PROSITE" id="PS50893">
    <property type="entry name" value="ABC_TRANSPORTER_2"/>
    <property type="match status" value="1"/>
</dbReference>
<dbReference type="InterPro" id="IPR036640">
    <property type="entry name" value="ABC1_TM_sf"/>
</dbReference>
<dbReference type="SMART" id="SM00382">
    <property type="entry name" value="AAA"/>
    <property type="match status" value="1"/>
</dbReference>
<evidence type="ECO:0000256" key="10">
    <source>
        <dbReference type="ARBA" id="ARBA00043264"/>
    </source>
</evidence>
<keyword evidence="16" id="KW-1185">Reference proteome</keyword>
<sequence length="728" mass="79621">MKTPTILQMESVECGAASLSMILAYYGRWVPLERLRSDCGVSRDGSKASNILRAARAHGLIAKGFKKEIDQVKEMKLPVIAFWNFNHFLVIDGFAKDETFLNDPGIGRRNVDPWEFEESFTGVVLTFEPGPDFRKEGGPPSIVAALRKRMNGASTPLLFLLLASLVGVIPGMANAAYSRVFLDNILLGGMWNWMRPLALVMTGTTLLMLMLGLLSGWVTLKFQMRMAISESAKYFWHTLRLPMDFFSQRYGAEIGARVAINETVSTAIATQLTGGALNVLMVMFYAAVMFKYDVLLTCLGIAMAICNVGILRYLSKRRIDQSRKLLQASGKLMGTSMIGLQSIETIKAGGTESDFFAKWAGFQARVVSLEQELGSSTLMLGSIPLLLAGLNSTALLCLGGLRVMDGGLTIGMLITFQALMTSFTTPVSGLMALGTQYQVMQTQINRLDDVMDNPVDELACASDPETEVRAAASAHKLTGRLELRDVVFGYSRLEAPLLNGFNFALAPGQRIALVGGSGSGKSTVARIVAGLNKAWSGEILFDGKPRSEHGRIVICNSVACVDQDIALFDGTIRENITMWDETMDDARVVQAAKDACIHDFITSLKGDYDYRVEEGGRNFSGGQRQRLEIARALVTGPSILVLDEATSALDPMTEKMVMDNFRRLGCACLIVAHRLSTIRDCDEIIVLERGAIQQRGTHEEMLQQAGPYAKLIHVEDRLVPEEALVSAT</sequence>
<dbReference type="FunFam" id="3.40.50.300:FF:000299">
    <property type="entry name" value="ABC transporter ATP-binding protein/permease"/>
    <property type="match status" value="1"/>
</dbReference>
<dbReference type="GO" id="GO:0008233">
    <property type="term" value="F:peptidase activity"/>
    <property type="evidence" value="ECO:0007669"/>
    <property type="project" value="InterPro"/>
</dbReference>
<dbReference type="GO" id="GO:0006508">
    <property type="term" value="P:proteolysis"/>
    <property type="evidence" value="ECO:0007669"/>
    <property type="project" value="InterPro"/>
</dbReference>
<dbReference type="InterPro" id="IPR011527">
    <property type="entry name" value="ABC1_TM_dom"/>
</dbReference>
<dbReference type="InterPro" id="IPR039421">
    <property type="entry name" value="Type_1_exporter"/>
</dbReference>
<dbReference type="Pfam" id="PF00664">
    <property type="entry name" value="ABC_membrane"/>
    <property type="match status" value="1"/>
</dbReference>
<keyword evidence="10" id="KW-0080">Bacteriocin transport</keyword>
<keyword evidence="9 11" id="KW-0472">Membrane</keyword>
<comment type="caution">
    <text evidence="15">The sequence shown here is derived from an EMBL/GenBank/DDBJ whole genome shotgun (WGS) entry which is preliminary data.</text>
</comment>
<evidence type="ECO:0000256" key="6">
    <source>
        <dbReference type="ARBA" id="ARBA00022840"/>
    </source>
</evidence>
<evidence type="ECO:0000256" key="8">
    <source>
        <dbReference type="ARBA" id="ARBA00022989"/>
    </source>
</evidence>
<feature type="domain" description="ABC transporter" evidence="12">
    <location>
        <begin position="481"/>
        <end position="714"/>
    </location>
</feature>
<dbReference type="InterPro" id="IPR005074">
    <property type="entry name" value="Peptidase_C39"/>
</dbReference>
<feature type="transmembrane region" description="Helical" evidence="11">
    <location>
        <begin position="267"/>
        <end position="288"/>
    </location>
</feature>
<keyword evidence="5" id="KW-0547">Nucleotide-binding</keyword>
<dbReference type="EMBL" id="RDSM01000001">
    <property type="protein sequence ID" value="RXH57297.1"/>
    <property type="molecule type" value="Genomic_DNA"/>
</dbReference>
<accession>A0A4Q0T274</accession>
<protein>
    <submittedName>
        <fullName evidence="15">Type I secretion system ATPase, LssB family LapB</fullName>
    </submittedName>
</protein>
<dbReference type="PROSITE" id="PS50990">
    <property type="entry name" value="PEPTIDASE_C39"/>
    <property type="match status" value="1"/>
</dbReference>
<feature type="domain" description="ABC transmembrane type-1" evidence="13">
    <location>
        <begin position="158"/>
        <end position="438"/>
    </location>
</feature>
<comment type="subcellular location">
    <subcellularLocation>
        <location evidence="1">Cell membrane</location>
        <topology evidence="1">Multi-pass membrane protein</topology>
    </subcellularLocation>
</comment>
<organism evidence="15 16">
    <name type="scientific">Granulicella sibirica</name>
    <dbReference type="NCBI Taxonomy" id="2479048"/>
    <lineage>
        <taxon>Bacteria</taxon>
        <taxon>Pseudomonadati</taxon>
        <taxon>Acidobacteriota</taxon>
        <taxon>Terriglobia</taxon>
        <taxon>Terriglobales</taxon>
        <taxon>Acidobacteriaceae</taxon>
        <taxon>Granulicella</taxon>
    </lineage>
</organism>
<feature type="domain" description="Peptidase C39" evidence="14">
    <location>
        <begin position="8"/>
        <end position="127"/>
    </location>
</feature>
<keyword evidence="2" id="KW-0813">Transport</keyword>
<evidence type="ECO:0000256" key="11">
    <source>
        <dbReference type="SAM" id="Phobius"/>
    </source>
</evidence>
<dbReference type="NCBIfam" id="TIGR03796">
    <property type="entry name" value="NHLM_micro_ABC1"/>
    <property type="match status" value="1"/>
</dbReference>
<dbReference type="GO" id="GO:0043213">
    <property type="term" value="P:bacteriocin transport"/>
    <property type="evidence" value="ECO:0007669"/>
    <property type="project" value="UniProtKB-KW"/>
</dbReference>
<dbReference type="PANTHER" id="PTHR24221:SF654">
    <property type="entry name" value="ATP-BINDING CASSETTE SUB-FAMILY B MEMBER 6"/>
    <property type="match status" value="1"/>
</dbReference>
<evidence type="ECO:0000256" key="1">
    <source>
        <dbReference type="ARBA" id="ARBA00004651"/>
    </source>
</evidence>
<keyword evidence="6" id="KW-0067">ATP-binding</keyword>
<dbReference type="InterPro" id="IPR003439">
    <property type="entry name" value="ABC_transporter-like_ATP-bd"/>
</dbReference>
<dbReference type="InterPro" id="IPR003593">
    <property type="entry name" value="AAA+_ATPase"/>
</dbReference>
<evidence type="ECO:0000259" key="12">
    <source>
        <dbReference type="PROSITE" id="PS50893"/>
    </source>
</evidence>
<dbReference type="PANTHER" id="PTHR24221">
    <property type="entry name" value="ATP-BINDING CASSETTE SUB-FAMILY B"/>
    <property type="match status" value="1"/>
</dbReference>
<dbReference type="Pfam" id="PF03412">
    <property type="entry name" value="Peptidase_C39"/>
    <property type="match status" value="1"/>
</dbReference>
<dbReference type="GO" id="GO:0016887">
    <property type="term" value="F:ATP hydrolysis activity"/>
    <property type="evidence" value="ECO:0007669"/>
    <property type="project" value="InterPro"/>
</dbReference>
<dbReference type="Gene3D" id="3.90.70.10">
    <property type="entry name" value="Cysteine proteinases"/>
    <property type="match status" value="1"/>
</dbReference>
<reference evidence="16" key="2">
    <citation type="submission" date="2019-02" db="EMBL/GenBank/DDBJ databases">
        <title>Granulicella sibirica sp. nov., a psychrotolerant acidobacterium isolated from an organic soil layer in forested tundra, West Siberia.</title>
        <authorList>
            <person name="Oshkin I.Y."/>
            <person name="Kulichevskaya I.S."/>
            <person name="Rijpstra W.I.C."/>
            <person name="Sinninghe Damste J.S."/>
            <person name="Rakitin A.L."/>
            <person name="Ravin N.V."/>
            <person name="Dedysh S.N."/>
        </authorList>
    </citation>
    <scope>NUCLEOTIDE SEQUENCE [LARGE SCALE GENOMIC DNA]</scope>
    <source>
        <strain evidence="16">AF10</strain>
    </source>
</reference>
<keyword evidence="7" id="KW-0653">Protein transport</keyword>
<keyword evidence="3" id="KW-1003">Cell membrane</keyword>
<dbReference type="GO" id="GO:0034040">
    <property type="term" value="F:ATPase-coupled lipid transmembrane transporter activity"/>
    <property type="evidence" value="ECO:0007669"/>
    <property type="project" value="TreeGrafter"/>
</dbReference>
<evidence type="ECO:0000256" key="3">
    <source>
        <dbReference type="ARBA" id="ARBA00022475"/>
    </source>
</evidence>
<keyword evidence="8 11" id="KW-1133">Transmembrane helix</keyword>
<dbReference type="InterPro" id="IPR022514">
    <property type="entry name" value="NHPM_micro_ABC1"/>
</dbReference>
<feature type="transmembrane region" description="Helical" evidence="11">
    <location>
        <begin position="197"/>
        <end position="220"/>
    </location>
</feature>
<feature type="transmembrane region" description="Helical" evidence="11">
    <location>
        <begin position="157"/>
        <end position="177"/>
    </location>
</feature>
<feature type="transmembrane region" description="Helical" evidence="11">
    <location>
        <begin position="294"/>
        <end position="314"/>
    </location>
</feature>
<dbReference type="PROSITE" id="PS00211">
    <property type="entry name" value="ABC_TRANSPORTER_1"/>
    <property type="match status" value="1"/>
</dbReference>
<gene>
    <name evidence="15" type="ORF">GRAN_0607</name>
</gene>
<dbReference type="InterPro" id="IPR027417">
    <property type="entry name" value="P-loop_NTPase"/>
</dbReference>
<evidence type="ECO:0000256" key="9">
    <source>
        <dbReference type="ARBA" id="ARBA00023136"/>
    </source>
</evidence>
<dbReference type="GO" id="GO:0005886">
    <property type="term" value="C:plasma membrane"/>
    <property type="evidence" value="ECO:0007669"/>
    <property type="project" value="UniProtKB-SubCell"/>
</dbReference>
<dbReference type="Gene3D" id="3.40.50.300">
    <property type="entry name" value="P-loop containing nucleotide triphosphate hydrolases"/>
    <property type="match status" value="1"/>
</dbReference>
<dbReference type="SUPFAM" id="SSF52540">
    <property type="entry name" value="P-loop containing nucleoside triphosphate hydrolases"/>
    <property type="match status" value="1"/>
</dbReference>